<reference evidence="2" key="1">
    <citation type="journal article" date="2015" name="Nature">
        <title>Complex archaea that bridge the gap between prokaryotes and eukaryotes.</title>
        <authorList>
            <person name="Spang A."/>
            <person name="Saw J.H."/>
            <person name="Jorgensen S.L."/>
            <person name="Zaremba-Niedzwiedzka K."/>
            <person name="Martijn J."/>
            <person name="Lind A.E."/>
            <person name="van Eijk R."/>
            <person name="Schleper C."/>
            <person name="Guy L."/>
            <person name="Ettema T.J."/>
        </authorList>
    </citation>
    <scope>NUCLEOTIDE SEQUENCE</scope>
</reference>
<sequence length="142" mass="16831">MISPREITYEIEENTNCFICTSHKPDSNGYPLIWRNGTQLHIHRWIYQFIFDKIPNDKVVHHVCENKLCINYQHLEIKTISIHNNEHHQGESNEQSKLIESQIKEILVDKEHTQNELSKIYGVSQPHISLIKRRGTWNHVVI</sequence>
<feature type="domain" description="HNH nuclease" evidence="1">
    <location>
        <begin position="42"/>
        <end position="84"/>
    </location>
</feature>
<dbReference type="InterPro" id="IPR044925">
    <property type="entry name" value="His-Me_finger_sf"/>
</dbReference>
<dbReference type="Gene3D" id="3.90.75.20">
    <property type="match status" value="1"/>
</dbReference>
<dbReference type="AlphaFoldDB" id="A0A0F9F9T5"/>
<dbReference type="Gene3D" id="1.10.260.40">
    <property type="entry name" value="lambda repressor-like DNA-binding domains"/>
    <property type="match status" value="1"/>
</dbReference>
<dbReference type="SUPFAM" id="SSF54060">
    <property type="entry name" value="His-Me finger endonucleases"/>
    <property type="match status" value="1"/>
</dbReference>
<protein>
    <recommendedName>
        <fullName evidence="1">HNH nuclease domain-containing protein</fullName>
    </recommendedName>
</protein>
<organism evidence="2">
    <name type="scientific">marine sediment metagenome</name>
    <dbReference type="NCBI Taxonomy" id="412755"/>
    <lineage>
        <taxon>unclassified sequences</taxon>
        <taxon>metagenomes</taxon>
        <taxon>ecological metagenomes</taxon>
    </lineage>
</organism>
<evidence type="ECO:0000313" key="2">
    <source>
        <dbReference type="EMBL" id="KKL83164.1"/>
    </source>
</evidence>
<dbReference type="Pfam" id="PF13392">
    <property type="entry name" value="HNH_3"/>
    <property type="match status" value="1"/>
</dbReference>
<name>A0A0F9F9T5_9ZZZZ</name>
<proteinExistence type="predicted"/>
<dbReference type="SUPFAM" id="SSF47413">
    <property type="entry name" value="lambda repressor-like DNA-binding domains"/>
    <property type="match status" value="1"/>
</dbReference>
<comment type="caution">
    <text evidence="2">The sequence shown here is derived from an EMBL/GenBank/DDBJ whole genome shotgun (WGS) entry which is preliminary data.</text>
</comment>
<dbReference type="InterPro" id="IPR003615">
    <property type="entry name" value="HNH_nuc"/>
</dbReference>
<gene>
    <name evidence="2" type="ORF">LCGC14_1977520</name>
</gene>
<dbReference type="InterPro" id="IPR010982">
    <property type="entry name" value="Lambda_DNA-bd_dom_sf"/>
</dbReference>
<dbReference type="GO" id="GO:0003677">
    <property type="term" value="F:DNA binding"/>
    <property type="evidence" value="ECO:0007669"/>
    <property type="project" value="InterPro"/>
</dbReference>
<accession>A0A0F9F9T5</accession>
<dbReference type="EMBL" id="LAZR01022064">
    <property type="protein sequence ID" value="KKL83164.1"/>
    <property type="molecule type" value="Genomic_DNA"/>
</dbReference>
<evidence type="ECO:0000259" key="1">
    <source>
        <dbReference type="Pfam" id="PF13392"/>
    </source>
</evidence>